<organism evidence="2 3">
    <name type="scientific">Salisediminibacterium beveridgei</name>
    <dbReference type="NCBI Taxonomy" id="632773"/>
    <lineage>
        <taxon>Bacteria</taxon>
        <taxon>Bacillati</taxon>
        <taxon>Bacillota</taxon>
        <taxon>Bacilli</taxon>
        <taxon>Bacillales</taxon>
        <taxon>Bacillaceae</taxon>
        <taxon>Salisediminibacterium</taxon>
    </lineage>
</organism>
<dbReference type="Proteomes" id="UP000094463">
    <property type="component" value="Chromosome"/>
</dbReference>
<evidence type="ECO:0000313" key="3">
    <source>
        <dbReference type="Proteomes" id="UP000094463"/>
    </source>
</evidence>
<keyword evidence="3" id="KW-1185">Reference proteome</keyword>
<accession>A0A1D7QYB5</accession>
<reference evidence="2 3" key="1">
    <citation type="submission" date="2015-08" db="EMBL/GenBank/DDBJ databases">
        <title>The complete genome sequence of Bacillus beveridgei MLTeJB.</title>
        <authorList>
            <person name="Hanson T.E."/>
            <person name="Mesa C."/>
            <person name="Basesman S.M."/>
            <person name="Oremland R.S."/>
        </authorList>
    </citation>
    <scope>NUCLEOTIDE SEQUENCE [LARGE SCALE GENOMIC DNA]</scope>
    <source>
        <strain evidence="2 3">MLTeJB</strain>
    </source>
</reference>
<evidence type="ECO:0000313" key="2">
    <source>
        <dbReference type="EMBL" id="AOM84002.1"/>
    </source>
</evidence>
<feature type="transmembrane region" description="Helical" evidence="1">
    <location>
        <begin position="51"/>
        <end position="73"/>
    </location>
</feature>
<keyword evidence="1" id="KW-1133">Transmembrane helix</keyword>
<name>A0A1D7QYB5_9BACI</name>
<dbReference type="STRING" id="632773.BBEV_2664"/>
<evidence type="ECO:0008006" key="4">
    <source>
        <dbReference type="Google" id="ProtNLM"/>
    </source>
</evidence>
<dbReference type="EMBL" id="CP012502">
    <property type="protein sequence ID" value="AOM84002.1"/>
    <property type="molecule type" value="Genomic_DNA"/>
</dbReference>
<dbReference type="RefSeq" id="WP_069365925.1">
    <property type="nucleotide sequence ID" value="NZ_CP012502.1"/>
</dbReference>
<dbReference type="OrthoDB" id="2381855at2"/>
<proteinExistence type="predicted"/>
<evidence type="ECO:0000256" key="1">
    <source>
        <dbReference type="SAM" id="Phobius"/>
    </source>
</evidence>
<feature type="transmembrane region" description="Helical" evidence="1">
    <location>
        <begin position="85"/>
        <end position="101"/>
    </location>
</feature>
<sequence length="109" mass="12527">MVVLFYLINQTVIKAWTDHWFIHWYVNDLLAGIWLPALTMALAASFRVHQILMLSGAKILLVVLVAGLFWELIAPLYVTGSVRDPFDILAYVSGGLIYLLIMRRIRIPW</sequence>
<protein>
    <recommendedName>
        <fullName evidence="4">VanZ like family protein</fullName>
    </recommendedName>
</protein>
<keyword evidence="1" id="KW-0472">Membrane</keyword>
<keyword evidence="1" id="KW-0812">Transmembrane</keyword>
<gene>
    <name evidence="2" type="ORF">BBEV_2664</name>
</gene>
<dbReference type="KEGG" id="bbev:BBEV_2664"/>
<dbReference type="AlphaFoldDB" id="A0A1D7QYB5"/>
<feature type="transmembrane region" description="Helical" evidence="1">
    <location>
        <begin position="20"/>
        <end position="44"/>
    </location>
</feature>